<dbReference type="EMBL" id="QKKF02026398">
    <property type="protein sequence ID" value="RZF36442.1"/>
    <property type="molecule type" value="Genomic_DNA"/>
</dbReference>
<dbReference type="InterPro" id="IPR013320">
    <property type="entry name" value="ConA-like_dom_sf"/>
</dbReference>
<dbReference type="InterPro" id="IPR001791">
    <property type="entry name" value="Laminin_G"/>
</dbReference>
<feature type="domain" description="BPTI/Kunitz inhibitor" evidence="8">
    <location>
        <begin position="48"/>
        <end position="97"/>
    </location>
</feature>
<dbReference type="PROSITE" id="PS50279">
    <property type="entry name" value="BPTI_KUNITZ_2"/>
    <property type="match status" value="1"/>
</dbReference>
<evidence type="ECO:0000256" key="2">
    <source>
        <dbReference type="ARBA" id="ARBA00022900"/>
    </source>
</evidence>
<feature type="domain" description="Laminin G" evidence="6">
    <location>
        <begin position="996"/>
        <end position="1168"/>
    </location>
</feature>
<keyword evidence="10" id="KW-1185">Reference proteome</keyword>
<feature type="domain" description="EGF-like" evidence="7">
    <location>
        <begin position="1169"/>
        <end position="1206"/>
    </location>
</feature>
<evidence type="ECO:0000256" key="4">
    <source>
        <dbReference type="PROSITE-ProRule" id="PRU00076"/>
    </source>
</evidence>
<dbReference type="InParanoid" id="A0A482WT51"/>
<keyword evidence="4" id="KW-0245">EGF-like domain</keyword>
<dbReference type="Pfam" id="PF00014">
    <property type="entry name" value="Kunitz_BPTI"/>
    <property type="match status" value="1"/>
</dbReference>
<comment type="caution">
    <text evidence="4">Lacks conserved residue(s) required for the propagation of feature annotation.</text>
</comment>
<dbReference type="GO" id="GO:0016020">
    <property type="term" value="C:membrane"/>
    <property type="evidence" value="ECO:0007669"/>
    <property type="project" value="UniProtKB-SubCell"/>
</dbReference>
<evidence type="ECO:0000259" key="8">
    <source>
        <dbReference type="PROSITE" id="PS50279"/>
    </source>
</evidence>
<dbReference type="SMR" id="A0A482WT51"/>
<sequence>MRNRRSRWPHLILISVVALSWSTPALAFSTVKNVSLTIPVILSPEDRCGGAVSRGPCSDWVHKWYFDASLQLCKMFVYGGCKGENVFDSEAECMHYCIGGEDHTLPPYLHLMKPQEELDRSFSTLKTTLVPPLPPEERGIELTFPETGHEKVFMMAKSNAFIQLDGNRIPTFQLRLCREISFQFRTKLPHGLLVYHSVKDRPEGLDPYALYVIVEKGQLKVVHVFGKHSTSVIVGEGLNRDTWHSVMVRIDVHGAKLIAKVDDKLAETNILGLDASNSYGVATDLTSVVLIGGLSPEEKLHGVKYIIESFVGCIKDMVLKAGKAAFDLLPIKPLIATKHDNVQEGCINKCRTRDILCFVGSMCINHYNELSCDCFGTCYEGELCDVYTATILTLRGSSYMSYRVYDWKDRVHSSVNRIGIHFKTWFNDSALFYASGESPSHHHIAVSIINGCVVVDVDMGGEGATVSRLGAAVSNNSWHNLTILHDHDQLLVSLDDDVRLLDLVGELNHLYIDPEIYIGGGPELHKRKGLHSHNNFVGSLKYVYFNDVSILYELKKNNPKVHYIGVLDPLYDEEDVDDIPITFPFPVAHVWWTNDNPDSLRLAFDFKSSRAMAVLAYSEVTTATGQGFWEVRLVNEEIRFELVPDVTKNVTHLTTLKYEKKDAWHTVELNYTKGELGLSVDFKHKEADLYGLKFKMSKKVIIGSGIGTKASLGLIGCMREIIINGIQMEPRYLVRTHHTVGQVSLDNCQLVDPCKRPNACEHGGKCQVKDDRLTCDCKGTGYIGKNCHFAKFRKTCEELALLGYSKPDVYLIDIDGNGRFPPAHVKCEFQSLENSTKTIVEHNLPSQVDVRSLAESDFSFTITYREFSSEMLQELISHSLYCSQYIKYDCYKAPLELHSATWFISAAHNGTVDYLGNVKRGSCPCAVNRTCVNPDLSCNCDVSEGKWLSDEGFYISPDSLGITQMVFLQQKDLDEDALGRITLGPLECVETNTQKYVVTFTTSQSYIEVPGWRKGDIAFSFRTTGEKAILLYQPPIRPKHPSFMVALTSDFELTFNFTLNTGVSRELEIKSQRRLNSGEWQKIWIDYNKHHVRFMINTDYQMVDLKPHEEFGPFEGSMFIGGATDDLLVERSVHQGLIGCFRGLVVNGEILDIYSYMSVHLSEIIKDCKPSCDPNPCKNGAKCKELWSTFQCVCDNPWAYIGTYCETNVNEIGMTLVTRDSFFKKNYLFNNATAVEAEEKRAFRGLLNAELVLMNLRTYTDHSLVLHANDHLNNFVQLYIDGKFVVFLFNTANVIKNITIRYPAEKDETKMRKETLTHI</sequence>
<keyword evidence="5" id="KW-0732">Signal</keyword>
<feature type="chain" id="PRO_5019753304" description="Laminin G domain-containing protein" evidence="5">
    <location>
        <begin position="28"/>
        <end position="1319"/>
    </location>
</feature>
<evidence type="ECO:0000259" key="6">
    <source>
        <dbReference type="PROSITE" id="PS50025"/>
    </source>
</evidence>
<dbReference type="FunFam" id="2.10.25.10:FF:000459">
    <property type="entry name" value="Axotactin, isoform B"/>
    <property type="match status" value="1"/>
</dbReference>
<reference evidence="9 10" key="1">
    <citation type="journal article" date="2017" name="Gigascience">
        <title>Genome sequence of the small brown planthopper, Laodelphax striatellus.</title>
        <authorList>
            <person name="Zhu J."/>
            <person name="Jiang F."/>
            <person name="Wang X."/>
            <person name="Yang P."/>
            <person name="Bao Y."/>
            <person name="Zhao W."/>
            <person name="Wang W."/>
            <person name="Lu H."/>
            <person name="Wang Q."/>
            <person name="Cui N."/>
            <person name="Li J."/>
            <person name="Chen X."/>
            <person name="Luo L."/>
            <person name="Yu J."/>
            <person name="Kang L."/>
            <person name="Cui F."/>
        </authorList>
    </citation>
    <scope>NUCLEOTIDE SEQUENCE [LARGE SCALE GENOMIC DNA]</scope>
    <source>
        <strain evidence="9">Lst14</strain>
    </source>
</reference>
<accession>A0A482WT51</accession>
<dbReference type="PROSITE" id="PS50026">
    <property type="entry name" value="EGF_3"/>
    <property type="match status" value="2"/>
</dbReference>
<dbReference type="InterPro" id="IPR036880">
    <property type="entry name" value="Kunitz_BPTI_sf"/>
</dbReference>
<dbReference type="FunCoup" id="A0A482WT51">
    <property type="interactions" value="48"/>
</dbReference>
<dbReference type="Gene3D" id="2.60.120.1000">
    <property type="match status" value="1"/>
</dbReference>
<dbReference type="PROSITE" id="PS01186">
    <property type="entry name" value="EGF_2"/>
    <property type="match status" value="1"/>
</dbReference>
<dbReference type="SUPFAM" id="SSF57362">
    <property type="entry name" value="BPTI-like"/>
    <property type="match status" value="1"/>
</dbReference>
<keyword evidence="3" id="KW-1015">Disulfide bond</keyword>
<dbReference type="OrthoDB" id="5989513at2759"/>
<dbReference type="CDD" id="cd00054">
    <property type="entry name" value="EGF_CA"/>
    <property type="match status" value="2"/>
</dbReference>
<keyword evidence="1" id="KW-0646">Protease inhibitor</keyword>
<dbReference type="SMART" id="SM00282">
    <property type="entry name" value="LamG"/>
    <property type="match status" value="4"/>
</dbReference>
<evidence type="ECO:0000259" key="7">
    <source>
        <dbReference type="PROSITE" id="PS50026"/>
    </source>
</evidence>
<dbReference type="SMART" id="SM00131">
    <property type="entry name" value="KU"/>
    <property type="match status" value="1"/>
</dbReference>
<dbReference type="PROSITE" id="PS50025">
    <property type="entry name" value="LAM_G_DOMAIN"/>
    <property type="match status" value="4"/>
</dbReference>
<dbReference type="SMART" id="SM00181">
    <property type="entry name" value="EGF"/>
    <property type="match status" value="2"/>
</dbReference>
<evidence type="ECO:0000256" key="1">
    <source>
        <dbReference type="ARBA" id="ARBA00022690"/>
    </source>
</evidence>
<dbReference type="InterPro" id="IPR002223">
    <property type="entry name" value="Kunitz_BPTI"/>
</dbReference>
<dbReference type="SUPFAM" id="SSF49899">
    <property type="entry name" value="Concanavalin A-like lectins/glucanases"/>
    <property type="match status" value="5"/>
</dbReference>
<gene>
    <name evidence="9" type="ORF">LSTR_LSTR009538</name>
</gene>
<keyword evidence="2" id="KW-0722">Serine protease inhibitor</keyword>
<comment type="caution">
    <text evidence="9">The sequence shown here is derived from an EMBL/GenBank/DDBJ whole genome shotgun (WGS) entry which is preliminary data.</text>
</comment>
<dbReference type="InterPro" id="IPR050372">
    <property type="entry name" value="Neurexin-related_CASP"/>
</dbReference>
<dbReference type="PANTHER" id="PTHR15036">
    <property type="entry name" value="PIKACHURIN-LIKE PROTEIN"/>
    <property type="match status" value="1"/>
</dbReference>
<dbReference type="GO" id="GO:0004867">
    <property type="term" value="F:serine-type endopeptidase inhibitor activity"/>
    <property type="evidence" value="ECO:0007669"/>
    <property type="project" value="UniProtKB-KW"/>
</dbReference>
<dbReference type="CDD" id="cd00110">
    <property type="entry name" value="LamG"/>
    <property type="match status" value="3"/>
</dbReference>
<dbReference type="PANTHER" id="PTHR15036:SF49">
    <property type="entry name" value="AXOTACTIN"/>
    <property type="match status" value="1"/>
</dbReference>
<dbReference type="FunFam" id="4.10.410.10:FF:000020">
    <property type="entry name" value="Collagen, type VI, alpha 3"/>
    <property type="match status" value="1"/>
</dbReference>
<name>A0A482WT51_LAOST</name>
<organism evidence="9 10">
    <name type="scientific">Laodelphax striatellus</name>
    <name type="common">Small brown planthopper</name>
    <name type="synonym">Delphax striatella</name>
    <dbReference type="NCBI Taxonomy" id="195883"/>
    <lineage>
        <taxon>Eukaryota</taxon>
        <taxon>Metazoa</taxon>
        <taxon>Ecdysozoa</taxon>
        <taxon>Arthropoda</taxon>
        <taxon>Hexapoda</taxon>
        <taxon>Insecta</taxon>
        <taxon>Pterygota</taxon>
        <taxon>Neoptera</taxon>
        <taxon>Paraneoptera</taxon>
        <taxon>Hemiptera</taxon>
        <taxon>Auchenorrhyncha</taxon>
        <taxon>Fulgoroidea</taxon>
        <taxon>Delphacidae</taxon>
        <taxon>Criomorphinae</taxon>
        <taxon>Laodelphax</taxon>
    </lineage>
</organism>
<proteinExistence type="predicted"/>
<evidence type="ECO:0008006" key="11">
    <source>
        <dbReference type="Google" id="ProtNLM"/>
    </source>
</evidence>
<dbReference type="Pfam" id="PF00008">
    <property type="entry name" value="EGF"/>
    <property type="match status" value="1"/>
</dbReference>
<dbReference type="Pfam" id="PF02210">
    <property type="entry name" value="Laminin_G_2"/>
    <property type="match status" value="4"/>
</dbReference>
<dbReference type="Gene3D" id="2.10.25.10">
    <property type="entry name" value="Laminin"/>
    <property type="match status" value="2"/>
</dbReference>
<evidence type="ECO:0000256" key="3">
    <source>
        <dbReference type="ARBA" id="ARBA00023157"/>
    </source>
</evidence>
<evidence type="ECO:0000313" key="10">
    <source>
        <dbReference type="Proteomes" id="UP000291343"/>
    </source>
</evidence>
<evidence type="ECO:0000256" key="5">
    <source>
        <dbReference type="SAM" id="SignalP"/>
    </source>
</evidence>
<feature type="domain" description="Laminin G" evidence="6">
    <location>
        <begin position="151"/>
        <end position="346"/>
    </location>
</feature>
<feature type="domain" description="EGF-like" evidence="7">
    <location>
        <begin position="750"/>
        <end position="788"/>
    </location>
</feature>
<dbReference type="InterPro" id="IPR000742">
    <property type="entry name" value="EGF"/>
</dbReference>
<protein>
    <recommendedName>
        <fullName evidence="11">Laminin G domain-containing protein</fullName>
    </recommendedName>
</protein>
<feature type="domain" description="Laminin G" evidence="6">
    <location>
        <begin position="389"/>
        <end position="570"/>
    </location>
</feature>
<feature type="domain" description="Laminin G" evidence="6">
    <location>
        <begin position="582"/>
        <end position="748"/>
    </location>
</feature>
<dbReference type="SUPFAM" id="SSF57196">
    <property type="entry name" value="EGF/Laminin"/>
    <property type="match status" value="1"/>
</dbReference>
<dbReference type="Proteomes" id="UP000291343">
    <property type="component" value="Unassembled WGS sequence"/>
</dbReference>
<evidence type="ECO:0000313" key="9">
    <source>
        <dbReference type="EMBL" id="RZF36442.1"/>
    </source>
</evidence>
<dbReference type="STRING" id="195883.A0A482WT51"/>
<dbReference type="Gene3D" id="2.60.120.200">
    <property type="match status" value="4"/>
</dbReference>
<feature type="signal peptide" evidence="5">
    <location>
        <begin position="1"/>
        <end position="27"/>
    </location>
</feature>
<dbReference type="Gene3D" id="4.10.410.10">
    <property type="entry name" value="Pancreatic trypsin inhibitor Kunitz domain"/>
    <property type="match status" value="1"/>
</dbReference>